<dbReference type="EMBL" id="CM010722">
    <property type="protein sequence ID" value="RZC72827.1"/>
    <property type="molecule type" value="Genomic_DNA"/>
</dbReference>
<dbReference type="Proteomes" id="UP000316621">
    <property type="component" value="Chromosome 8"/>
</dbReference>
<name>A0A4Y7KIZ7_PAPSO</name>
<reference evidence="2 3" key="1">
    <citation type="journal article" date="2018" name="Science">
        <title>The opium poppy genome and morphinan production.</title>
        <authorList>
            <person name="Guo L."/>
            <person name="Winzer T."/>
            <person name="Yang X."/>
            <person name="Li Y."/>
            <person name="Ning Z."/>
            <person name="He Z."/>
            <person name="Teodor R."/>
            <person name="Lu Y."/>
            <person name="Bowser T.A."/>
            <person name="Graham I.A."/>
            <person name="Ye K."/>
        </authorList>
    </citation>
    <scope>NUCLEOTIDE SEQUENCE [LARGE SCALE GENOMIC DNA]</scope>
    <source>
        <strain evidence="3">cv. HN1</strain>
        <tissue evidence="2">Leaves</tissue>
    </source>
</reference>
<feature type="region of interest" description="Disordered" evidence="1">
    <location>
        <begin position="41"/>
        <end position="184"/>
    </location>
</feature>
<evidence type="ECO:0000313" key="2">
    <source>
        <dbReference type="EMBL" id="RZC72827.1"/>
    </source>
</evidence>
<proteinExistence type="predicted"/>
<gene>
    <name evidence="2" type="ORF">C5167_048307</name>
</gene>
<protein>
    <submittedName>
        <fullName evidence="2">Uncharacterized protein</fullName>
    </submittedName>
</protein>
<evidence type="ECO:0000313" key="3">
    <source>
        <dbReference type="Proteomes" id="UP000316621"/>
    </source>
</evidence>
<dbReference type="STRING" id="3469.A0A4Y7KIZ7"/>
<feature type="compositionally biased region" description="Basic and acidic residues" evidence="1">
    <location>
        <begin position="41"/>
        <end position="57"/>
    </location>
</feature>
<dbReference type="AlphaFoldDB" id="A0A4Y7KIZ7"/>
<keyword evidence="3" id="KW-1185">Reference proteome</keyword>
<organism evidence="2 3">
    <name type="scientific">Papaver somniferum</name>
    <name type="common">Opium poppy</name>
    <dbReference type="NCBI Taxonomy" id="3469"/>
    <lineage>
        <taxon>Eukaryota</taxon>
        <taxon>Viridiplantae</taxon>
        <taxon>Streptophyta</taxon>
        <taxon>Embryophyta</taxon>
        <taxon>Tracheophyta</taxon>
        <taxon>Spermatophyta</taxon>
        <taxon>Magnoliopsida</taxon>
        <taxon>Ranunculales</taxon>
        <taxon>Papaveraceae</taxon>
        <taxon>Papaveroideae</taxon>
        <taxon>Papaver</taxon>
    </lineage>
</organism>
<dbReference type="PANTHER" id="PTHR34837">
    <property type="entry name" value="OS05G0595500 PROTEIN"/>
    <property type="match status" value="1"/>
</dbReference>
<feature type="compositionally biased region" description="Basic and acidic residues" evidence="1">
    <location>
        <begin position="219"/>
        <end position="236"/>
    </location>
</feature>
<evidence type="ECO:0000256" key="1">
    <source>
        <dbReference type="SAM" id="MobiDB-lite"/>
    </source>
</evidence>
<feature type="compositionally biased region" description="Polar residues" evidence="1">
    <location>
        <begin position="237"/>
        <end position="246"/>
    </location>
</feature>
<sequence>MRRGNLRSIVVENEEVVVKKSVVSNGKVEVNTWRSDKVFIERQKHDELRNPELEREPKKRIRTRRDDSDDKDKCHDDGRDASRQDDRYGESHHEDLDKDKQKDDRHRESYYEDLCKDKQKENRDSRGKKRYSDDLKSRNAKEHHHAVTEKKTPSSSRKGSPADRGRSQSRYYSTASRSRCSSLQPQCSSCQGSVQVSRKVGFVGPHECLACLEKESMTSSKAESHYREPVSDERVRSNGTSLTQHSSVHGFLSELLKVLQRGRKPFG</sequence>
<dbReference type="Gramene" id="RZC72827">
    <property type="protein sequence ID" value="RZC72827"/>
    <property type="gene ID" value="C5167_048307"/>
</dbReference>
<accession>A0A4Y7KIZ7</accession>
<feature type="region of interest" description="Disordered" evidence="1">
    <location>
        <begin position="219"/>
        <end position="246"/>
    </location>
</feature>
<dbReference type="PANTHER" id="PTHR34837:SF1">
    <property type="entry name" value="LOW PROTEIN: ZINC FINGER CCCH DOMAIN PROTEIN"/>
    <property type="match status" value="1"/>
</dbReference>
<feature type="compositionally biased region" description="Basic and acidic residues" evidence="1">
    <location>
        <begin position="64"/>
        <end position="152"/>
    </location>
</feature>